<feature type="binding site" evidence="19">
    <location>
        <position position="25"/>
    </location>
    <ligand>
        <name>substrate</name>
    </ligand>
</feature>
<evidence type="ECO:0000256" key="9">
    <source>
        <dbReference type="ARBA" id="ARBA00022490"/>
    </source>
</evidence>
<dbReference type="PANTHER" id="PTHR21022">
    <property type="entry name" value="PREPHENATE DEHYDRATASE P PROTEIN"/>
    <property type="match status" value="1"/>
</dbReference>
<dbReference type="SUPFAM" id="SSF48600">
    <property type="entry name" value="Chorismate mutase II"/>
    <property type="match status" value="1"/>
</dbReference>
<evidence type="ECO:0000256" key="4">
    <source>
        <dbReference type="ARBA" id="ARBA00004741"/>
    </source>
</evidence>
<dbReference type="InterPro" id="IPR001086">
    <property type="entry name" value="Preph_deHydtase"/>
</dbReference>
<comment type="catalytic activity">
    <reaction evidence="18">
        <text>prephenate + H(+) = 3-phenylpyruvate + CO2 + H2O</text>
        <dbReference type="Rhea" id="RHEA:21648"/>
        <dbReference type="ChEBI" id="CHEBI:15377"/>
        <dbReference type="ChEBI" id="CHEBI:15378"/>
        <dbReference type="ChEBI" id="CHEBI:16526"/>
        <dbReference type="ChEBI" id="CHEBI:18005"/>
        <dbReference type="ChEBI" id="CHEBI:29934"/>
        <dbReference type="EC" id="4.2.1.51"/>
    </reaction>
</comment>
<feature type="binding site" evidence="19">
    <location>
        <position position="80"/>
    </location>
    <ligand>
        <name>substrate</name>
    </ligand>
</feature>
<evidence type="ECO:0000256" key="14">
    <source>
        <dbReference type="ARBA" id="ARBA00023239"/>
    </source>
</evidence>
<evidence type="ECO:0000256" key="5">
    <source>
        <dbReference type="ARBA" id="ARBA00004817"/>
    </source>
</evidence>
<evidence type="ECO:0000256" key="11">
    <source>
        <dbReference type="ARBA" id="ARBA00023141"/>
    </source>
</evidence>
<dbReference type="PROSITE" id="PS51171">
    <property type="entry name" value="PREPHENATE_DEHYDR_3"/>
    <property type="match status" value="1"/>
</dbReference>
<evidence type="ECO:0000256" key="15">
    <source>
        <dbReference type="ARBA" id="ARBA00023268"/>
    </source>
</evidence>
<evidence type="ECO:0000256" key="20">
    <source>
        <dbReference type="PIRSR" id="PIRSR001500-2"/>
    </source>
</evidence>
<dbReference type="Proteomes" id="UP000823896">
    <property type="component" value="Unassembled WGS sequence"/>
</dbReference>
<evidence type="ECO:0000256" key="8">
    <source>
        <dbReference type="ARBA" id="ARBA00021872"/>
    </source>
</evidence>
<accession>A0A9D2SUL1</accession>
<evidence type="ECO:0000259" key="21">
    <source>
        <dbReference type="PROSITE" id="PS51168"/>
    </source>
</evidence>
<comment type="catalytic activity">
    <reaction evidence="1">
        <text>chorismate = prephenate</text>
        <dbReference type="Rhea" id="RHEA:13897"/>
        <dbReference type="ChEBI" id="CHEBI:29748"/>
        <dbReference type="ChEBI" id="CHEBI:29934"/>
        <dbReference type="EC" id="5.4.99.5"/>
    </reaction>
</comment>
<dbReference type="EC" id="4.2.1.51" evidence="6"/>
<dbReference type="InterPro" id="IPR002701">
    <property type="entry name" value="CM_II_prokaryot"/>
</dbReference>
<reference evidence="24" key="2">
    <citation type="submission" date="2021-04" db="EMBL/GenBank/DDBJ databases">
        <authorList>
            <person name="Gilroy R."/>
        </authorList>
    </citation>
    <scope>NUCLEOTIDE SEQUENCE</scope>
    <source>
        <strain evidence="24">CHK187-11901</strain>
    </source>
</reference>
<sequence>MSMLDEARKQINEIDAQMAELFEQRMHAVEDVIAYKKDHQMPVLDSDREHAVVDQNLHLIQDARYKESYRQFIEKVMEVSRAYQKRILNQDVVAYGGAKGAFSHIAAMKCFPQSELKNYPTFEEVFQAVISGDAAYGVIPFENSYTGEVGDMLDMLLEYDVSIQRMYDLKICQNLLGMPGASIEDIRQVYSHPQALAQSSLFLQGRGFELIPYGNTALAAQYVAETKDPSKAAIASIETAELYGLNVLVRDINTSSQNATRFVIIAKTPKASGNRFSLLFTVKHETGALMKVMQLMAGHGMNLESIKSRSLHDQPWAYYFYCEIVGDINSEEAVQLLEEMKQECAMVKVIGIYDRKESEETV</sequence>
<dbReference type="PIRSF" id="PIRSF001500">
    <property type="entry name" value="Chor_mut_pdt_Ppr"/>
    <property type="match status" value="1"/>
</dbReference>
<keyword evidence="10" id="KW-0028">Amino-acid biosynthesis</keyword>
<evidence type="ECO:0000256" key="16">
    <source>
        <dbReference type="ARBA" id="ARBA00031175"/>
    </source>
</evidence>
<gene>
    <name evidence="24" type="ORF">H9702_04275</name>
</gene>
<dbReference type="Gene3D" id="1.20.59.10">
    <property type="entry name" value="Chorismate mutase"/>
    <property type="match status" value="1"/>
</dbReference>
<proteinExistence type="predicted"/>
<feature type="site" description="Essential for prephenate dehydratase activity" evidence="20">
    <location>
        <position position="260"/>
    </location>
</feature>
<keyword evidence="14" id="KW-0456">Lyase</keyword>
<dbReference type="GO" id="GO:0046417">
    <property type="term" value="P:chorismate metabolic process"/>
    <property type="evidence" value="ECO:0007669"/>
    <property type="project" value="InterPro"/>
</dbReference>
<dbReference type="PANTHER" id="PTHR21022:SF19">
    <property type="entry name" value="PREPHENATE DEHYDRATASE-RELATED"/>
    <property type="match status" value="1"/>
</dbReference>
<dbReference type="SMART" id="SM00830">
    <property type="entry name" value="CM_2"/>
    <property type="match status" value="1"/>
</dbReference>
<comment type="pathway">
    <text evidence="5">Metabolic intermediate biosynthesis; prephenate biosynthesis; prephenate from chorismate: step 1/1.</text>
</comment>
<dbReference type="Gene3D" id="3.30.70.260">
    <property type="match status" value="1"/>
</dbReference>
<keyword evidence="15" id="KW-0511">Multifunctional enzyme</keyword>
<comment type="pathway">
    <text evidence="4">Amino-acid biosynthesis; L-phenylalanine biosynthesis; phenylpyruvate from prephenate: step 1/1.</text>
</comment>
<dbReference type="NCBIfam" id="TIGR01805">
    <property type="entry name" value="CM_mono_grmpos"/>
    <property type="match status" value="1"/>
</dbReference>
<evidence type="ECO:0000259" key="22">
    <source>
        <dbReference type="PROSITE" id="PS51171"/>
    </source>
</evidence>
<evidence type="ECO:0000256" key="17">
    <source>
        <dbReference type="ARBA" id="ARBA00031520"/>
    </source>
</evidence>
<comment type="caution">
    <text evidence="24">The sequence shown here is derived from an EMBL/GenBank/DDBJ whole genome shotgun (WGS) entry which is preliminary data.</text>
</comment>
<evidence type="ECO:0000256" key="13">
    <source>
        <dbReference type="ARBA" id="ARBA00023235"/>
    </source>
</evidence>
<dbReference type="GO" id="GO:0004106">
    <property type="term" value="F:chorismate mutase activity"/>
    <property type="evidence" value="ECO:0007669"/>
    <property type="project" value="UniProtKB-EC"/>
</dbReference>
<dbReference type="CDD" id="cd13631">
    <property type="entry name" value="PBP2_Ct-PDT_like"/>
    <property type="match status" value="1"/>
</dbReference>
<keyword evidence="9" id="KW-0963">Cytoplasm</keyword>
<dbReference type="Pfam" id="PF00800">
    <property type="entry name" value="PDT"/>
    <property type="match status" value="1"/>
</dbReference>
<evidence type="ECO:0000259" key="23">
    <source>
        <dbReference type="PROSITE" id="PS51671"/>
    </source>
</evidence>
<dbReference type="CDD" id="cd04905">
    <property type="entry name" value="ACT_CM-PDT"/>
    <property type="match status" value="1"/>
</dbReference>
<dbReference type="Gene3D" id="3.40.190.10">
    <property type="entry name" value="Periplasmic binding protein-like II"/>
    <property type="match status" value="2"/>
</dbReference>
<feature type="binding site" evidence="19">
    <location>
        <position position="8"/>
    </location>
    <ligand>
        <name>substrate</name>
    </ligand>
</feature>
<organism evidence="24 25">
    <name type="scientific">Candidatus Merdibacter merdavium</name>
    <dbReference type="NCBI Taxonomy" id="2838692"/>
    <lineage>
        <taxon>Bacteria</taxon>
        <taxon>Bacillati</taxon>
        <taxon>Bacillota</taxon>
        <taxon>Erysipelotrichia</taxon>
        <taxon>Erysipelotrichales</taxon>
        <taxon>Erysipelotrichaceae</taxon>
        <taxon>Merdibacter</taxon>
    </lineage>
</organism>
<evidence type="ECO:0000256" key="10">
    <source>
        <dbReference type="ARBA" id="ARBA00022605"/>
    </source>
</evidence>
<evidence type="ECO:0000313" key="25">
    <source>
        <dbReference type="Proteomes" id="UP000823896"/>
    </source>
</evidence>
<evidence type="ECO:0000256" key="6">
    <source>
        <dbReference type="ARBA" id="ARBA00013147"/>
    </source>
</evidence>
<dbReference type="PROSITE" id="PS51671">
    <property type="entry name" value="ACT"/>
    <property type="match status" value="1"/>
</dbReference>
<dbReference type="InterPro" id="IPR002912">
    <property type="entry name" value="ACT_dom"/>
</dbReference>
<dbReference type="InterPro" id="IPR036263">
    <property type="entry name" value="Chorismate_II_sf"/>
</dbReference>
<dbReference type="InterPro" id="IPR045865">
    <property type="entry name" value="ACT-like_dom_sf"/>
</dbReference>
<comment type="subcellular location">
    <subcellularLocation>
        <location evidence="3">Cytoplasm</location>
    </subcellularLocation>
</comment>
<feature type="binding site" evidence="19">
    <location>
        <position position="45"/>
    </location>
    <ligand>
        <name>substrate</name>
    </ligand>
</feature>
<dbReference type="GO" id="GO:0004664">
    <property type="term" value="F:prephenate dehydratase activity"/>
    <property type="evidence" value="ECO:0007669"/>
    <property type="project" value="UniProtKB-EC"/>
</dbReference>
<name>A0A9D2SUL1_9FIRM</name>
<evidence type="ECO:0000256" key="12">
    <source>
        <dbReference type="ARBA" id="ARBA00023222"/>
    </source>
</evidence>
<feature type="domain" description="Prephenate dehydratase" evidence="22">
    <location>
        <begin position="92"/>
        <end position="267"/>
    </location>
</feature>
<dbReference type="PROSITE" id="PS51168">
    <property type="entry name" value="CHORISMATE_MUT_2"/>
    <property type="match status" value="1"/>
</dbReference>
<feature type="binding site" evidence="19">
    <location>
        <position position="49"/>
    </location>
    <ligand>
        <name>substrate</name>
    </ligand>
</feature>
<evidence type="ECO:0000256" key="3">
    <source>
        <dbReference type="ARBA" id="ARBA00004496"/>
    </source>
</evidence>
<evidence type="ECO:0000256" key="1">
    <source>
        <dbReference type="ARBA" id="ARBA00000824"/>
    </source>
</evidence>
<comment type="function">
    <text evidence="2">Catalyzes the Claisen rearrangement of chorismate to prephenate and the decarboxylation/dehydration of prephenate to phenylpyruvate.</text>
</comment>
<feature type="binding site" evidence="19">
    <location>
        <position position="36"/>
    </location>
    <ligand>
        <name>substrate</name>
    </ligand>
</feature>
<feature type="domain" description="Chorismate mutase" evidence="21">
    <location>
        <begin position="1"/>
        <end position="88"/>
    </location>
</feature>
<evidence type="ECO:0000256" key="7">
    <source>
        <dbReference type="ARBA" id="ARBA00014401"/>
    </source>
</evidence>
<reference evidence="24" key="1">
    <citation type="journal article" date="2021" name="PeerJ">
        <title>Extensive microbial diversity within the chicken gut microbiome revealed by metagenomics and culture.</title>
        <authorList>
            <person name="Gilroy R."/>
            <person name="Ravi A."/>
            <person name="Getino M."/>
            <person name="Pursley I."/>
            <person name="Horton D.L."/>
            <person name="Alikhan N.F."/>
            <person name="Baker D."/>
            <person name="Gharbi K."/>
            <person name="Hall N."/>
            <person name="Watson M."/>
            <person name="Adriaenssens E.M."/>
            <person name="Foster-Nyarko E."/>
            <person name="Jarju S."/>
            <person name="Secka A."/>
            <person name="Antonio M."/>
            <person name="Oren A."/>
            <person name="Chaudhuri R.R."/>
            <person name="La Ragione R."/>
            <person name="Hildebrand F."/>
            <person name="Pallen M.J."/>
        </authorList>
    </citation>
    <scope>NUCLEOTIDE SEQUENCE</scope>
    <source>
        <strain evidence="24">CHK187-11901</strain>
    </source>
</reference>
<dbReference type="GO" id="GO:0005737">
    <property type="term" value="C:cytoplasm"/>
    <property type="evidence" value="ECO:0007669"/>
    <property type="project" value="UniProtKB-SubCell"/>
</dbReference>
<dbReference type="SUPFAM" id="SSF55021">
    <property type="entry name" value="ACT-like"/>
    <property type="match status" value="1"/>
</dbReference>
<evidence type="ECO:0000256" key="2">
    <source>
        <dbReference type="ARBA" id="ARBA00002364"/>
    </source>
</evidence>
<dbReference type="GO" id="GO:0009094">
    <property type="term" value="P:L-phenylalanine biosynthetic process"/>
    <property type="evidence" value="ECO:0007669"/>
    <property type="project" value="UniProtKB-KW"/>
</dbReference>
<keyword evidence="12" id="KW-0584">Phenylalanine biosynthesis</keyword>
<protein>
    <recommendedName>
        <fullName evidence="7">Bifunctional chorismate mutase/prephenate dehydratase</fullName>
        <ecNumber evidence="6">4.2.1.51</ecNumber>
    </recommendedName>
    <alternativeName>
        <fullName evidence="17">Chorismate mutase-prephenate dehydratase</fullName>
    </alternativeName>
    <alternativeName>
        <fullName evidence="8">Prephenate dehydratase</fullName>
    </alternativeName>
    <alternativeName>
        <fullName evidence="16">p-protein</fullName>
    </alternativeName>
</protein>
<keyword evidence="13 24" id="KW-0413">Isomerase</keyword>
<dbReference type="EMBL" id="DWWM01000026">
    <property type="protein sequence ID" value="HJC36328.1"/>
    <property type="molecule type" value="Genomic_DNA"/>
</dbReference>
<dbReference type="SUPFAM" id="SSF53850">
    <property type="entry name" value="Periplasmic binding protein-like II"/>
    <property type="match status" value="1"/>
</dbReference>
<dbReference type="AlphaFoldDB" id="A0A9D2SUL1"/>
<dbReference type="InterPro" id="IPR011279">
    <property type="entry name" value="Chorismate_mutase_GmP"/>
</dbReference>
<dbReference type="Pfam" id="PF01817">
    <property type="entry name" value="CM_2"/>
    <property type="match status" value="1"/>
</dbReference>
<keyword evidence="11" id="KW-0057">Aromatic amino acid biosynthesis</keyword>
<evidence type="ECO:0000256" key="19">
    <source>
        <dbReference type="PIRSR" id="PIRSR001500-1"/>
    </source>
</evidence>
<dbReference type="InterPro" id="IPR008242">
    <property type="entry name" value="Chor_mutase/pphenate_deHydtase"/>
</dbReference>
<dbReference type="InterPro" id="IPR036979">
    <property type="entry name" value="CM_dom_sf"/>
</dbReference>
<feature type="binding site" evidence="19">
    <location>
        <position position="84"/>
    </location>
    <ligand>
        <name>substrate</name>
    </ligand>
</feature>
<feature type="domain" description="ACT" evidence="23">
    <location>
        <begin position="277"/>
        <end position="354"/>
    </location>
</feature>
<evidence type="ECO:0000313" key="24">
    <source>
        <dbReference type="EMBL" id="HJC36328.1"/>
    </source>
</evidence>
<evidence type="ECO:0000256" key="18">
    <source>
        <dbReference type="ARBA" id="ARBA00047848"/>
    </source>
</evidence>